<dbReference type="Gene3D" id="6.10.250.780">
    <property type="match status" value="1"/>
</dbReference>
<keyword evidence="9" id="KW-0141">cGMP biosynthesis</keyword>
<sequence length="545" mass="62040">PLCRVNPLTDRGKRFQLFKILCLTVIPILGVWGFTMYSLSDSVESKTDIEVAKNSMSIVVVLGRLIHRLQMERDMSVLYLSDLGPGTKTFLLAEYMATDDALAKLTIWPGALQRNPREQFRSKVNLMSYIAQHRTSLNPKKFLEWLVENIKGTGFGSTWKTLVAYQKITRCKEDIGVERAYGAMFYTIGMFPRWVDFEFYNDQVHDFKYNYKTAVFYSDIVGNDQSTGANITVTINEYRSEIQYHDLNVSYKSEEKTKWFFDNMTQYLDSLLTIQEKVAKRITEEVDEVLKQVVTKVVIYASMVVVVIAMCPVIMFSSEALASDIQRYTQTLVEKTKELNLEKHKTDTLLYQMVPKSIAERLKCCSSVESEFYRSVTVFFSGISGFNQVCSECPPMELVKILNSFYTSVDEQIGNYDVYKVETINDCYMVASGLPSRNGEKHVAEIASMAIDALHMSRTKKFTADNSTPIQLQIGINTGSVSAGIVGTVMLRYCLFGDTVNIASRMKSYGLPNRIHISDNTYACLLKTGKFKMKFRANMDIKVII</sequence>
<keyword evidence="5" id="KW-0547">Nucleotide-binding</keyword>
<dbReference type="Proteomes" id="UP001164746">
    <property type="component" value="Chromosome 14"/>
</dbReference>
<feature type="domain" description="Guanylate cyclase" evidence="11">
    <location>
        <begin position="377"/>
        <end position="507"/>
    </location>
</feature>
<evidence type="ECO:0000256" key="5">
    <source>
        <dbReference type="ARBA" id="ARBA00022741"/>
    </source>
</evidence>
<keyword evidence="6 10" id="KW-1133">Transmembrane helix</keyword>
<dbReference type="PROSITE" id="PS50125">
    <property type="entry name" value="GUANYLATE_CYCLASE_2"/>
    <property type="match status" value="1"/>
</dbReference>
<evidence type="ECO:0000259" key="11">
    <source>
        <dbReference type="PROSITE" id="PS50125"/>
    </source>
</evidence>
<dbReference type="InterPro" id="IPR013587">
    <property type="entry name" value="Nitrate/nitrite_sensing"/>
</dbReference>
<dbReference type="InterPro" id="IPR011645">
    <property type="entry name" value="HNOB_dom_associated"/>
</dbReference>
<organism evidence="12 13">
    <name type="scientific">Mya arenaria</name>
    <name type="common">Soft-shell clam</name>
    <dbReference type="NCBI Taxonomy" id="6604"/>
    <lineage>
        <taxon>Eukaryota</taxon>
        <taxon>Metazoa</taxon>
        <taxon>Spiralia</taxon>
        <taxon>Lophotrochozoa</taxon>
        <taxon>Mollusca</taxon>
        <taxon>Bivalvia</taxon>
        <taxon>Autobranchia</taxon>
        <taxon>Heteroconchia</taxon>
        <taxon>Euheterodonta</taxon>
        <taxon>Imparidentia</taxon>
        <taxon>Neoheterodontei</taxon>
        <taxon>Myida</taxon>
        <taxon>Myoidea</taxon>
        <taxon>Myidae</taxon>
        <taxon>Mya</taxon>
    </lineage>
</organism>
<name>A0ABY7FWI8_MYAAR</name>
<protein>
    <recommendedName>
        <fullName evidence="2">guanylate cyclase</fullName>
        <ecNumber evidence="2">4.6.1.2</ecNumber>
    </recommendedName>
</protein>
<dbReference type="EMBL" id="CP111025">
    <property type="protein sequence ID" value="WAR25238.1"/>
    <property type="molecule type" value="Genomic_DNA"/>
</dbReference>
<feature type="transmembrane region" description="Helical" evidence="10">
    <location>
        <begin position="20"/>
        <end position="39"/>
    </location>
</feature>
<feature type="non-terminal residue" evidence="12">
    <location>
        <position position="545"/>
    </location>
</feature>
<evidence type="ECO:0000256" key="2">
    <source>
        <dbReference type="ARBA" id="ARBA00012202"/>
    </source>
</evidence>
<evidence type="ECO:0000256" key="1">
    <source>
        <dbReference type="ARBA" id="ARBA00004479"/>
    </source>
</evidence>
<comment type="subcellular location">
    <subcellularLocation>
        <location evidence="1">Membrane</location>
        <topology evidence="1">Single-pass type I membrane protein</topology>
    </subcellularLocation>
</comment>
<evidence type="ECO:0000256" key="4">
    <source>
        <dbReference type="ARBA" id="ARBA00022729"/>
    </source>
</evidence>
<dbReference type="SUPFAM" id="SSF55073">
    <property type="entry name" value="Nucleotide cyclase"/>
    <property type="match status" value="1"/>
</dbReference>
<dbReference type="Pfam" id="PF07701">
    <property type="entry name" value="HNOBA"/>
    <property type="match status" value="1"/>
</dbReference>
<evidence type="ECO:0000313" key="12">
    <source>
        <dbReference type="EMBL" id="WAR25238.1"/>
    </source>
</evidence>
<keyword evidence="4" id="KW-0732">Signal</keyword>
<evidence type="ECO:0000256" key="3">
    <source>
        <dbReference type="ARBA" id="ARBA00022692"/>
    </source>
</evidence>
<reference evidence="12" key="1">
    <citation type="submission" date="2022-11" db="EMBL/GenBank/DDBJ databases">
        <title>Centuries of genome instability and evolution in soft-shell clam transmissible cancer (bioRxiv).</title>
        <authorList>
            <person name="Hart S.F.M."/>
            <person name="Yonemitsu M.A."/>
            <person name="Giersch R.M."/>
            <person name="Beal B.F."/>
            <person name="Arriagada G."/>
            <person name="Davis B.W."/>
            <person name="Ostrander E.A."/>
            <person name="Goff S.P."/>
            <person name="Metzger M.J."/>
        </authorList>
    </citation>
    <scope>NUCLEOTIDE SEQUENCE</scope>
    <source>
        <strain evidence="12">MELC-2E11</strain>
        <tissue evidence="12">Siphon/mantle</tissue>
    </source>
</reference>
<dbReference type="CDD" id="cd07302">
    <property type="entry name" value="CHD"/>
    <property type="match status" value="1"/>
</dbReference>
<dbReference type="InterPro" id="IPR001054">
    <property type="entry name" value="A/G_cyclase"/>
</dbReference>
<evidence type="ECO:0000256" key="10">
    <source>
        <dbReference type="SAM" id="Phobius"/>
    </source>
</evidence>
<keyword evidence="7 10" id="KW-0472">Membrane</keyword>
<evidence type="ECO:0000313" key="13">
    <source>
        <dbReference type="Proteomes" id="UP001164746"/>
    </source>
</evidence>
<dbReference type="Gene3D" id="3.30.70.1230">
    <property type="entry name" value="Nucleotide cyclase"/>
    <property type="match status" value="1"/>
</dbReference>
<dbReference type="PANTHER" id="PTHR11920:SF501">
    <property type="entry name" value="GUANYLATE CYCLASE 32E"/>
    <property type="match status" value="1"/>
</dbReference>
<evidence type="ECO:0000256" key="6">
    <source>
        <dbReference type="ARBA" id="ARBA00022989"/>
    </source>
</evidence>
<dbReference type="PANTHER" id="PTHR11920">
    <property type="entry name" value="GUANYLYL CYCLASE"/>
    <property type="match status" value="1"/>
</dbReference>
<dbReference type="InterPro" id="IPR050401">
    <property type="entry name" value="Cyclic_nucleotide_synthase"/>
</dbReference>
<evidence type="ECO:0000256" key="9">
    <source>
        <dbReference type="ARBA" id="ARBA00023293"/>
    </source>
</evidence>
<dbReference type="InterPro" id="IPR029787">
    <property type="entry name" value="Nucleotide_cyclase"/>
</dbReference>
<dbReference type="EC" id="4.6.1.2" evidence="2"/>
<proteinExistence type="predicted"/>
<feature type="transmembrane region" description="Helical" evidence="10">
    <location>
        <begin position="297"/>
        <end position="317"/>
    </location>
</feature>
<dbReference type="Pfam" id="PF00211">
    <property type="entry name" value="Guanylate_cyc"/>
    <property type="match status" value="1"/>
</dbReference>
<evidence type="ECO:0000256" key="7">
    <source>
        <dbReference type="ARBA" id="ARBA00023136"/>
    </source>
</evidence>
<dbReference type="SMART" id="SM00044">
    <property type="entry name" value="CYCc"/>
    <property type="match status" value="1"/>
</dbReference>
<keyword evidence="8" id="KW-0456">Lyase</keyword>
<dbReference type="Pfam" id="PF08376">
    <property type="entry name" value="NIT"/>
    <property type="match status" value="1"/>
</dbReference>
<accession>A0ABY7FWI8</accession>
<evidence type="ECO:0000256" key="8">
    <source>
        <dbReference type="ARBA" id="ARBA00023239"/>
    </source>
</evidence>
<keyword evidence="3 10" id="KW-0812">Transmembrane</keyword>
<keyword evidence="13" id="KW-1185">Reference proteome</keyword>
<gene>
    <name evidence="12" type="ORF">MAR_010942</name>
</gene>